<dbReference type="EMBL" id="BTSY01000007">
    <property type="protein sequence ID" value="GMT36896.1"/>
    <property type="molecule type" value="Genomic_DNA"/>
</dbReference>
<protein>
    <submittedName>
        <fullName evidence="1">Uncharacterized protein</fullName>
    </submittedName>
</protein>
<accession>A0AAV5WXV5</accession>
<dbReference type="Proteomes" id="UP001432322">
    <property type="component" value="Unassembled WGS sequence"/>
</dbReference>
<name>A0AAV5WXV5_9BILA</name>
<evidence type="ECO:0000313" key="1">
    <source>
        <dbReference type="EMBL" id="GMT36896.1"/>
    </source>
</evidence>
<proteinExistence type="predicted"/>
<feature type="non-terminal residue" evidence="1">
    <location>
        <position position="1"/>
    </location>
</feature>
<dbReference type="AlphaFoldDB" id="A0AAV5WXV5"/>
<gene>
    <name evidence="1" type="ORF">PFISCL1PPCAC_28193</name>
</gene>
<keyword evidence="2" id="KW-1185">Reference proteome</keyword>
<evidence type="ECO:0000313" key="2">
    <source>
        <dbReference type="Proteomes" id="UP001432322"/>
    </source>
</evidence>
<sequence length="201" mass="20991">VKAVLRIIGGLVNTVGDHCTTNPDADGCKVDAIAKLNTLKETQEYKDKVQPLVVKVVTMTTPATVTAVDRPTSPAAVKCCQQICTGAQMIPACQSFAQTNQCSCGCQPQQPSCGGGRACRTQQRQNNCCCNNNNRSYSCCNDGDRKSSCCDKNGPEVTVNGVVKATKSGEDVVVEVAPSSSASSAPLIAIISLVSLLTSLC</sequence>
<comment type="caution">
    <text evidence="1">The sequence shown here is derived from an EMBL/GenBank/DDBJ whole genome shotgun (WGS) entry which is preliminary data.</text>
</comment>
<organism evidence="1 2">
    <name type="scientific">Pristionchus fissidentatus</name>
    <dbReference type="NCBI Taxonomy" id="1538716"/>
    <lineage>
        <taxon>Eukaryota</taxon>
        <taxon>Metazoa</taxon>
        <taxon>Ecdysozoa</taxon>
        <taxon>Nematoda</taxon>
        <taxon>Chromadorea</taxon>
        <taxon>Rhabditida</taxon>
        <taxon>Rhabditina</taxon>
        <taxon>Diplogasteromorpha</taxon>
        <taxon>Diplogasteroidea</taxon>
        <taxon>Neodiplogasteridae</taxon>
        <taxon>Pristionchus</taxon>
    </lineage>
</organism>
<reference evidence="1" key="1">
    <citation type="submission" date="2023-10" db="EMBL/GenBank/DDBJ databases">
        <title>Genome assembly of Pristionchus species.</title>
        <authorList>
            <person name="Yoshida K."/>
            <person name="Sommer R.J."/>
        </authorList>
    </citation>
    <scope>NUCLEOTIDE SEQUENCE</scope>
    <source>
        <strain evidence="1">RS5133</strain>
    </source>
</reference>